<dbReference type="InterPro" id="IPR011051">
    <property type="entry name" value="RmlC_Cupin_sf"/>
</dbReference>
<dbReference type="PANTHER" id="PTHR43280:SF2">
    <property type="entry name" value="HTH-TYPE TRANSCRIPTIONAL REGULATOR EXSA"/>
    <property type="match status" value="1"/>
</dbReference>
<dbReference type="InterPro" id="IPR017853">
    <property type="entry name" value="GH"/>
</dbReference>
<dbReference type="SUPFAM" id="SSF51445">
    <property type="entry name" value="(Trans)glycosidases"/>
    <property type="match status" value="1"/>
</dbReference>
<dbReference type="Gene3D" id="1.10.10.60">
    <property type="entry name" value="Homeodomain-like"/>
    <property type="match status" value="2"/>
</dbReference>
<dbReference type="Gene3D" id="3.20.20.80">
    <property type="entry name" value="Glycosidases"/>
    <property type="match status" value="1"/>
</dbReference>
<dbReference type="eggNOG" id="COG3664">
    <property type="taxonomic scope" value="Bacteria"/>
</dbReference>
<dbReference type="PANTHER" id="PTHR43280">
    <property type="entry name" value="ARAC-FAMILY TRANSCRIPTIONAL REGULATOR"/>
    <property type="match status" value="1"/>
</dbReference>
<dbReference type="InterPro" id="IPR014710">
    <property type="entry name" value="RmlC-like_jellyroll"/>
</dbReference>
<dbReference type="InterPro" id="IPR018062">
    <property type="entry name" value="HTH_AraC-typ_CS"/>
</dbReference>
<keyword evidence="3" id="KW-0804">Transcription</keyword>
<dbReference type="GO" id="GO:0003700">
    <property type="term" value="F:DNA-binding transcription factor activity"/>
    <property type="evidence" value="ECO:0007669"/>
    <property type="project" value="InterPro"/>
</dbReference>
<dbReference type="Proteomes" id="UP000029844">
    <property type="component" value="Unassembled WGS sequence"/>
</dbReference>
<keyword evidence="6" id="KW-1185">Reference proteome</keyword>
<evidence type="ECO:0000313" key="6">
    <source>
        <dbReference type="Proteomes" id="UP000029844"/>
    </source>
</evidence>
<name>A0A099WLX6_9LIST</name>
<sequence length="778" mass="90285">MVKKDGYTIQLENIHYLAPTTNSGTTIFFVLEGELRVTSAGQTFLLQESDLIVINHQQHYSIRGVTPNIVMKLQITGPFFALYYPAYFQYSFDCFSSGLDTGREKMVTLLRKNLANMMIATANGLENSVLESQSALFQMMLLLTRFFKNEHVSEDKLAVHDTRITRIIQQLEQQFDEPITLQSIAEQEYLSVAYLSRYFKKMTGLGFLQYLTHIRLEHSLEDLCYSSATISQIAQKNGFSSSKNFTTSFKTYYGKSPASYRRDFLAAPQALDKQQTPIPEVTPIKPSPAVLVKLSHYRQDAEKVSFMNEIPFEQKQIAISLGKQETIPRPLHILTIVELKEVLHHNVQTQIETAAAELRVRYVGIRHLIFGSTLLSEKETDETMPTSSPYANASLAIDYLKKLGISLFIRVEYQDISSDETLYFEKLTQFMQYMIQVYGSPYVKTWYFMYYEPYNTVASRKELQRVYLKLRDVIKSFHASIQVGSYLPFSERRETPLANHEWILQNRDAVDFIGFNANQNEAVDFTKSAQKDFIITKDYVLSKTQKLKRYLKENRWDKPLMLTNWNTLTGNTRYTNGTFFRGALIFQTVLAVSSEVAGLGFWINTELHEEDLSGRNIRLDGLELFHFFNGKRPAYFSLKFKERLRGKIVARGEHFVMTENEDGYQLVLLNCTNMNPLYSVEDSFLRDYRKEFHVQLDGLVPGEYQLRKFQFDRENGALYSKYWQLNSKHGLDSEIMDYIVQDAQPTLSVSDELITENWSFYAYLDVNAIQFYEFRRTL</sequence>
<dbReference type="GO" id="GO:0043565">
    <property type="term" value="F:sequence-specific DNA binding"/>
    <property type="evidence" value="ECO:0007669"/>
    <property type="project" value="InterPro"/>
</dbReference>
<dbReference type="STRING" id="1552123.EP57_00325"/>
<evidence type="ECO:0000259" key="4">
    <source>
        <dbReference type="PROSITE" id="PS01124"/>
    </source>
</evidence>
<proteinExistence type="predicted"/>
<dbReference type="Pfam" id="PF12833">
    <property type="entry name" value="HTH_18"/>
    <property type="match status" value="1"/>
</dbReference>
<evidence type="ECO:0000256" key="2">
    <source>
        <dbReference type="ARBA" id="ARBA00023125"/>
    </source>
</evidence>
<evidence type="ECO:0000256" key="1">
    <source>
        <dbReference type="ARBA" id="ARBA00023015"/>
    </source>
</evidence>
<evidence type="ECO:0000313" key="5">
    <source>
        <dbReference type="EMBL" id="KGL45478.1"/>
    </source>
</evidence>
<dbReference type="SUPFAM" id="SSF46689">
    <property type="entry name" value="Homeodomain-like"/>
    <property type="match status" value="2"/>
</dbReference>
<dbReference type="RefSeq" id="WP_036083060.1">
    <property type="nucleotide sequence ID" value="NZ_CBCSHQ010000002.1"/>
</dbReference>
<dbReference type="AlphaFoldDB" id="A0A099WLX6"/>
<reference evidence="5 6" key="1">
    <citation type="submission" date="2014-05" db="EMBL/GenBank/DDBJ databases">
        <title>Novel Listeriaceae from food processing environments.</title>
        <authorList>
            <person name="den Bakker H.C."/>
        </authorList>
    </citation>
    <scope>NUCLEOTIDE SEQUENCE [LARGE SCALE GENOMIC DNA]</scope>
    <source>
        <strain evidence="5 6">FSL A5-0281</strain>
    </source>
</reference>
<dbReference type="eggNOG" id="COG2207">
    <property type="taxonomic scope" value="Bacteria"/>
</dbReference>
<dbReference type="EMBL" id="JNFA01000001">
    <property type="protein sequence ID" value="KGL45478.1"/>
    <property type="molecule type" value="Genomic_DNA"/>
</dbReference>
<keyword evidence="2" id="KW-0238">DNA-binding</keyword>
<dbReference type="PROSITE" id="PS00041">
    <property type="entry name" value="HTH_ARAC_FAMILY_1"/>
    <property type="match status" value="1"/>
</dbReference>
<gene>
    <name evidence="5" type="ORF">EP57_00325</name>
</gene>
<evidence type="ECO:0000256" key="3">
    <source>
        <dbReference type="ARBA" id="ARBA00023163"/>
    </source>
</evidence>
<dbReference type="InterPro" id="IPR009057">
    <property type="entry name" value="Homeodomain-like_sf"/>
</dbReference>
<organism evidence="5 6">
    <name type="scientific">Listeria booriae</name>
    <dbReference type="NCBI Taxonomy" id="1552123"/>
    <lineage>
        <taxon>Bacteria</taxon>
        <taxon>Bacillati</taxon>
        <taxon>Bacillota</taxon>
        <taxon>Bacilli</taxon>
        <taxon>Bacillales</taxon>
        <taxon>Listeriaceae</taxon>
        <taxon>Listeria</taxon>
    </lineage>
</organism>
<comment type="caution">
    <text evidence="5">The sequence shown here is derived from an EMBL/GenBank/DDBJ whole genome shotgun (WGS) entry which is preliminary data.</text>
</comment>
<dbReference type="GeneID" id="58715894"/>
<feature type="domain" description="HTH araC/xylS-type" evidence="4">
    <location>
        <begin position="165"/>
        <end position="263"/>
    </location>
</feature>
<dbReference type="PROSITE" id="PS01124">
    <property type="entry name" value="HTH_ARAC_FAMILY_2"/>
    <property type="match status" value="1"/>
</dbReference>
<dbReference type="PRINTS" id="PR00032">
    <property type="entry name" value="HTHARAC"/>
</dbReference>
<dbReference type="OrthoDB" id="506156at2"/>
<protein>
    <submittedName>
        <fullName evidence="5">AraC family transcriptional regulator</fullName>
    </submittedName>
</protein>
<dbReference type="Gene3D" id="2.60.40.1500">
    <property type="entry name" value="Glycosyl hydrolase domain, family 39"/>
    <property type="match status" value="1"/>
</dbReference>
<dbReference type="Gene3D" id="2.60.120.10">
    <property type="entry name" value="Jelly Rolls"/>
    <property type="match status" value="1"/>
</dbReference>
<accession>A0A099WLX6</accession>
<dbReference type="SUPFAM" id="SSF51182">
    <property type="entry name" value="RmlC-like cupins"/>
    <property type="match status" value="1"/>
</dbReference>
<dbReference type="SMART" id="SM00342">
    <property type="entry name" value="HTH_ARAC"/>
    <property type="match status" value="1"/>
</dbReference>
<dbReference type="InterPro" id="IPR020449">
    <property type="entry name" value="Tscrpt_reg_AraC-type_HTH"/>
</dbReference>
<keyword evidence="1" id="KW-0805">Transcription regulation</keyword>
<dbReference type="InterPro" id="IPR018060">
    <property type="entry name" value="HTH_AraC"/>
</dbReference>